<evidence type="ECO:0000313" key="2">
    <source>
        <dbReference type="EMBL" id="GGA54130.1"/>
    </source>
</evidence>
<reference evidence="2" key="1">
    <citation type="journal article" date="2014" name="Int. J. Syst. Evol. Microbiol.">
        <title>Complete genome sequence of Corynebacterium casei LMG S-19264T (=DSM 44701T), isolated from a smear-ripened cheese.</title>
        <authorList>
            <consortium name="US DOE Joint Genome Institute (JGI-PGF)"/>
            <person name="Walter F."/>
            <person name="Albersmeier A."/>
            <person name="Kalinowski J."/>
            <person name="Ruckert C."/>
        </authorList>
    </citation>
    <scope>NUCLEOTIDE SEQUENCE</scope>
    <source>
        <strain evidence="2">CGMCC 1.15320</strain>
    </source>
</reference>
<feature type="chain" id="PRO_5037135240" evidence="1">
    <location>
        <begin position="25"/>
        <end position="277"/>
    </location>
</feature>
<dbReference type="Pfam" id="PF08904">
    <property type="entry name" value="EipB_like"/>
    <property type="match status" value="1"/>
</dbReference>
<organism evidence="2 3">
    <name type="scientific">Nitratireductor aestuarii</name>
    <dbReference type="NCBI Taxonomy" id="1735103"/>
    <lineage>
        <taxon>Bacteria</taxon>
        <taxon>Pseudomonadati</taxon>
        <taxon>Pseudomonadota</taxon>
        <taxon>Alphaproteobacteria</taxon>
        <taxon>Hyphomicrobiales</taxon>
        <taxon>Phyllobacteriaceae</taxon>
        <taxon>Nitratireductor</taxon>
    </lineage>
</organism>
<accession>A0A916VZE9</accession>
<dbReference type="EMBL" id="BMIF01000001">
    <property type="protein sequence ID" value="GGA54130.1"/>
    <property type="molecule type" value="Genomic_DNA"/>
</dbReference>
<keyword evidence="1" id="KW-0732">Signal</keyword>
<keyword evidence="2" id="KW-0547">Nucleotide-binding</keyword>
<evidence type="ECO:0000256" key="1">
    <source>
        <dbReference type="SAM" id="SignalP"/>
    </source>
</evidence>
<keyword evidence="2" id="KW-0067">ATP-binding</keyword>
<feature type="signal peptide" evidence="1">
    <location>
        <begin position="1"/>
        <end position="24"/>
    </location>
</feature>
<evidence type="ECO:0000313" key="3">
    <source>
        <dbReference type="Proteomes" id="UP000636264"/>
    </source>
</evidence>
<name>A0A916VZE9_9HYPH</name>
<comment type="caution">
    <text evidence="2">The sequence shown here is derived from an EMBL/GenBank/DDBJ whole genome shotgun (WGS) entry which is preliminary data.</text>
</comment>
<proteinExistence type="predicted"/>
<reference evidence="2" key="2">
    <citation type="submission" date="2020-09" db="EMBL/GenBank/DDBJ databases">
        <authorList>
            <person name="Sun Q."/>
            <person name="Zhou Y."/>
        </authorList>
    </citation>
    <scope>NUCLEOTIDE SEQUENCE</scope>
    <source>
        <strain evidence="2">CGMCC 1.15320</strain>
    </source>
</reference>
<dbReference type="InterPro" id="IPR015000">
    <property type="entry name" value="EipB-like"/>
</dbReference>
<dbReference type="Proteomes" id="UP000636264">
    <property type="component" value="Unassembled WGS sequence"/>
</dbReference>
<dbReference type="RefSeq" id="WP_188719313.1">
    <property type="nucleotide sequence ID" value="NZ_BMIF01000001.1"/>
</dbReference>
<sequence>MRVTRHSLLAATLTVVTLCGAVRAEALTLLPHRAVYDVSLASVSDTSDIEGLSGRWVFDFSGSACQGYTAESRLVMKFETSEGPRLLDRRVQSFETADGQSFKFKSQSYSDQELEEEVEGSAERAADGIQVAYTKPEKAEMTFGPGAMFPSGQVFEILENAREGLRFYESSVFDGTEFVDDATTVSVVIGKAKPLKAAETRTLLGDIGDDNFLPVTMAYFEPDTDQEGERVSDYDVTFQMHETGVQTNIVIRYEEYSMAASLVEFTKNDVDQDCTKQ</sequence>
<gene>
    <name evidence="2" type="ORF">GCM10011385_04620</name>
</gene>
<protein>
    <submittedName>
        <fullName evidence="2">ATP-binding protein</fullName>
    </submittedName>
</protein>
<dbReference type="AlphaFoldDB" id="A0A916VZE9"/>
<dbReference type="GO" id="GO:0005524">
    <property type="term" value="F:ATP binding"/>
    <property type="evidence" value="ECO:0007669"/>
    <property type="project" value="UniProtKB-KW"/>
</dbReference>
<keyword evidence="3" id="KW-1185">Reference proteome</keyword>